<evidence type="ECO:0000313" key="9">
    <source>
        <dbReference type="EMBL" id="ADQ18612.1"/>
    </source>
</evidence>
<dbReference type="PANTHER" id="PTHR31297:SF41">
    <property type="entry name" value="ENDOGLUCANASE, PUTATIVE (AFU_ORTHOLOGUE AFUA_5G01830)-RELATED"/>
    <property type="match status" value="1"/>
</dbReference>
<dbReference type="InterPro" id="IPR013783">
    <property type="entry name" value="Ig-like_fold"/>
</dbReference>
<dbReference type="SUPFAM" id="SSF51445">
    <property type="entry name" value="(Trans)glycosidases"/>
    <property type="match status" value="1"/>
</dbReference>
<evidence type="ECO:0000256" key="2">
    <source>
        <dbReference type="ARBA" id="ARBA00022801"/>
    </source>
</evidence>
<dbReference type="InterPro" id="IPR050386">
    <property type="entry name" value="Glycosyl_hydrolase_5"/>
</dbReference>
<evidence type="ECO:0000256" key="3">
    <source>
        <dbReference type="ARBA" id="ARBA00023001"/>
    </source>
</evidence>
<dbReference type="RefSeq" id="WP_013409644.1">
    <property type="nucleotide sequence ID" value="NC_014655.1"/>
</dbReference>
<dbReference type="GO" id="GO:0008422">
    <property type="term" value="F:beta-glucosidase activity"/>
    <property type="evidence" value="ECO:0007669"/>
    <property type="project" value="TreeGrafter"/>
</dbReference>
<dbReference type="GO" id="GO:0030245">
    <property type="term" value="P:cellulose catabolic process"/>
    <property type="evidence" value="ECO:0007669"/>
    <property type="project" value="UniProtKB-KW"/>
</dbReference>
<evidence type="ECO:0000313" key="10">
    <source>
        <dbReference type="Proteomes" id="UP000007435"/>
    </source>
</evidence>
<proteinExistence type="inferred from homology"/>
<dbReference type="Pfam" id="PF00150">
    <property type="entry name" value="Cellulase"/>
    <property type="match status" value="1"/>
</dbReference>
<dbReference type="KEGG" id="lby:Lbys_2950"/>
<organism evidence="9 10">
    <name type="scientific">Leadbetterella byssophila (strain DSM 17132 / JCM 16389 / KACC 11308 / NBRC 106382 / 4M15)</name>
    <dbReference type="NCBI Taxonomy" id="649349"/>
    <lineage>
        <taxon>Bacteria</taxon>
        <taxon>Pseudomonadati</taxon>
        <taxon>Bacteroidota</taxon>
        <taxon>Cytophagia</taxon>
        <taxon>Cytophagales</taxon>
        <taxon>Leadbetterellaceae</taxon>
        <taxon>Leadbetterella</taxon>
    </lineage>
</organism>
<dbReference type="GO" id="GO:0005576">
    <property type="term" value="C:extracellular region"/>
    <property type="evidence" value="ECO:0007669"/>
    <property type="project" value="TreeGrafter"/>
</dbReference>
<dbReference type="AlphaFoldDB" id="E4RT74"/>
<gene>
    <name evidence="9" type="ordered locus">Lbys_2950</name>
</gene>
<dbReference type="InterPro" id="IPR001547">
    <property type="entry name" value="Glyco_hydro_5"/>
</dbReference>
<dbReference type="CDD" id="cd14948">
    <property type="entry name" value="BACON"/>
    <property type="match status" value="1"/>
</dbReference>
<dbReference type="Proteomes" id="UP000007435">
    <property type="component" value="Chromosome"/>
</dbReference>
<feature type="domain" description="Glycoside hydrolase family 5" evidence="8">
    <location>
        <begin position="225"/>
        <end position="521"/>
    </location>
</feature>
<protein>
    <submittedName>
        <fullName evidence="9">Glycoside hydrolase family 5</fullName>
    </submittedName>
</protein>
<comment type="similarity">
    <text evidence="1 7">Belongs to the glycosyl hydrolase 5 (cellulase A) family.</text>
</comment>
<reference key="1">
    <citation type="submission" date="2010-11" db="EMBL/GenBank/DDBJ databases">
        <title>The complete genome of Leadbetterella byssophila DSM 17132.</title>
        <authorList>
            <consortium name="US DOE Joint Genome Institute (JGI-PGF)"/>
            <person name="Lucas S."/>
            <person name="Copeland A."/>
            <person name="Lapidus A."/>
            <person name="Glavina del Rio T."/>
            <person name="Dalin E."/>
            <person name="Tice H."/>
            <person name="Bruce D."/>
            <person name="Goodwin L."/>
            <person name="Pitluck S."/>
            <person name="Kyrpides N."/>
            <person name="Mavromatis K."/>
            <person name="Ivanova N."/>
            <person name="Teshima H."/>
            <person name="Brettin T."/>
            <person name="Detter J.C."/>
            <person name="Han C."/>
            <person name="Tapia R."/>
            <person name="Land M."/>
            <person name="Hauser L."/>
            <person name="Markowitz V."/>
            <person name="Cheng J.-F."/>
            <person name="Hugenholtz P."/>
            <person name="Woyke T."/>
            <person name="Wu D."/>
            <person name="Tindall B."/>
            <person name="Pomrenke H.G."/>
            <person name="Brambilla E."/>
            <person name="Klenk H.-P."/>
            <person name="Eisen J.A."/>
        </authorList>
    </citation>
    <scope>NUCLEOTIDE SEQUENCE [LARGE SCALE GENOMIC DNA]</scope>
    <source>
        <strain>DSM 17132</strain>
    </source>
</reference>
<dbReference type="eggNOG" id="COG2730">
    <property type="taxonomic scope" value="Bacteria"/>
</dbReference>
<keyword evidence="2 7" id="KW-0378">Hydrolase</keyword>
<evidence type="ECO:0000256" key="6">
    <source>
        <dbReference type="ARBA" id="ARBA00023326"/>
    </source>
</evidence>
<evidence type="ECO:0000259" key="8">
    <source>
        <dbReference type="Pfam" id="PF00150"/>
    </source>
</evidence>
<sequence>MRIIIVIFLFLLSCKENQDPEVELVISQESMEVPSSATLQNFYVKASQPFEVISEVDWILVDGGSRAQGTVKIDVEIKDNVNNSVRIGKVIVKSGPKQISITFHQSGAPKFNLETKAIWAKAQGGEFEVKMEASAPVTYKDLPTWIKVEGQKWFIVENPGIYSREAKVKVIMGYVEEILDVKQDGLPRNVPETQIGVEKDAMSLSKEIKVGWNLGNSLEACSDPLTASETLWGNPATRKELIDLVKKSGFNAIRIPCAWSGYIEDRTTHRIKTEWLLRVREVVDYCIENQMYVILNIHWDGGWLENHPYYVKQEEVNQKQRALWEQIAVAFREYDEHLLFAGTNEVHADYNRPSKEHIEVQMSYNQTFVDAVRATGGKNAWRNLVVQGYNTNIDYTVESLALPKDTKENRLFVEVHYYDPYDFSLDNSATSKYLWGSEFQGKSGVSTWGQEEYLDAKFKMMYERFVGKGIPVVLGEYAATYRSTLPEPALSEHNKSRNSYVKAVTASAKKYGMIPFYWDNGGLGNNSSGIFDRSSYQVVHKEILMSIMQGAE</sequence>
<keyword evidence="6" id="KW-0624">Polysaccharide degradation</keyword>
<dbReference type="Gene3D" id="3.20.20.80">
    <property type="entry name" value="Glycosidases"/>
    <property type="match status" value="1"/>
</dbReference>
<dbReference type="Gene3D" id="2.60.40.10">
    <property type="entry name" value="Immunoglobulins"/>
    <property type="match status" value="1"/>
</dbReference>
<dbReference type="HOGENOM" id="CLU_018668_3_0_10"/>
<evidence type="ECO:0000256" key="4">
    <source>
        <dbReference type="ARBA" id="ARBA00023277"/>
    </source>
</evidence>
<accession>E4RT74</accession>
<dbReference type="EMBL" id="CP002305">
    <property type="protein sequence ID" value="ADQ18612.1"/>
    <property type="molecule type" value="Genomic_DNA"/>
</dbReference>
<keyword evidence="10" id="KW-1185">Reference proteome</keyword>
<dbReference type="STRING" id="649349.Lbys_2950"/>
<evidence type="ECO:0000256" key="5">
    <source>
        <dbReference type="ARBA" id="ARBA00023295"/>
    </source>
</evidence>
<dbReference type="InterPro" id="IPR017853">
    <property type="entry name" value="GH"/>
</dbReference>
<dbReference type="CAZy" id="GH5">
    <property type="family name" value="Glycoside Hydrolase Family 5"/>
</dbReference>
<reference evidence="9 10" key="2">
    <citation type="journal article" date="2011" name="Stand. Genomic Sci.">
        <title>Complete genome sequence of Leadbetterella byssophila type strain (4M15).</title>
        <authorList>
            <person name="Abt B."/>
            <person name="Teshima H."/>
            <person name="Lucas S."/>
            <person name="Lapidus A."/>
            <person name="Del Rio T.G."/>
            <person name="Nolan M."/>
            <person name="Tice H."/>
            <person name="Cheng J.F."/>
            <person name="Pitluck S."/>
            <person name="Liolios K."/>
            <person name="Pagani I."/>
            <person name="Ivanova N."/>
            <person name="Mavromatis K."/>
            <person name="Pati A."/>
            <person name="Tapia R."/>
            <person name="Han C."/>
            <person name="Goodwin L."/>
            <person name="Chen A."/>
            <person name="Palaniappan K."/>
            <person name="Land M."/>
            <person name="Hauser L."/>
            <person name="Chang Y.J."/>
            <person name="Jeffries C.D."/>
            <person name="Rohde M."/>
            <person name="Goker M."/>
            <person name="Tindall B.J."/>
            <person name="Detter J.C."/>
            <person name="Woyke T."/>
            <person name="Bristow J."/>
            <person name="Eisen J.A."/>
            <person name="Markowitz V."/>
            <person name="Hugenholtz P."/>
            <person name="Klenk H.P."/>
            <person name="Kyrpides N.C."/>
        </authorList>
    </citation>
    <scope>NUCLEOTIDE SEQUENCE [LARGE SCALE GENOMIC DNA]</scope>
    <source>
        <strain evidence="10">DSM 17132 / JCM 16389 / KACC 11308 / NBRC 106382 / 4M15</strain>
    </source>
</reference>
<name>E4RT74_LEAB4</name>
<keyword evidence="4" id="KW-0119">Carbohydrate metabolism</keyword>
<keyword evidence="5 7" id="KW-0326">Glycosidase</keyword>
<dbReference type="InterPro" id="IPR024361">
    <property type="entry name" value="BACON"/>
</dbReference>
<dbReference type="PANTHER" id="PTHR31297">
    <property type="entry name" value="GLUCAN ENDO-1,6-BETA-GLUCOSIDASE B"/>
    <property type="match status" value="1"/>
</dbReference>
<evidence type="ECO:0000256" key="1">
    <source>
        <dbReference type="ARBA" id="ARBA00005641"/>
    </source>
</evidence>
<dbReference type="GO" id="GO:0009986">
    <property type="term" value="C:cell surface"/>
    <property type="evidence" value="ECO:0007669"/>
    <property type="project" value="TreeGrafter"/>
</dbReference>
<keyword evidence="3" id="KW-0136">Cellulose degradation</keyword>
<evidence type="ECO:0000256" key="7">
    <source>
        <dbReference type="RuleBase" id="RU361153"/>
    </source>
</evidence>